<evidence type="ECO:0000313" key="2">
    <source>
        <dbReference type="EMBL" id="VTR59558.1"/>
    </source>
</evidence>
<reference evidence="2" key="1">
    <citation type="submission" date="2019-05" db="EMBL/GenBank/DDBJ databases">
        <authorList>
            <consortium name="Pathogen Informatics"/>
        </authorList>
    </citation>
    <scope>NUCLEOTIDE SEQUENCE [LARGE SCALE GENOMIC DNA]</scope>
    <source>
        <strain evidence="2">NCTC12965</strain>
    </source>
</reference>
<organism evidence="2">
    <name type="scientific">Serratia fonticola</name>
    <dbReference type="NCBI Taxonomy" id="47917"/>
    <lineage>
        <taxon>Bacteria</taxon>
        <taxon>Pseudomonadati</taxon>
        <taxon>Pseudomonadota</taxon>
        <taxon>Gammaproteobacteria</taxon>
        <taxon>Enterobacterales</taxon>
        <taxon>Yersiniaceae</taxon>
        <taxon>Serratia</taxon>
    </lineage>
</organism>
<accession>A0A4V6KVY6</accession>
<gene>
    <name evidence="2" type="primary">hbpA_2</name>
    <name evidence="2" type="ORF">NCTC12965_08145</name>
</gene>
<evidence type="ECO:0000259" key="1">
    <source>
        <dbReference type="Pfam" id="PF00496"/>
    </source>
</evidence>
<dbReference type="EMBL" id="CABEEZ010000161">
    <property type="protein sequence ID" value="VTR59558.1"/>
    <property type="molecule type" value="Genomic_DNA"/>
</dbReference>
<name>A0A4V6KVY6_SERFO</name>
<proteinExistence type="predicted"/>
<keyword evidence="2" id="KW-0449">Lipoprotein</keyword>
<dbReference type="Pfam" id="PF00496">
    <property type="entry name" value="SBP_bac_5"/>
    <property type="match status" value="1"/>
</dbReference>
<dbReference type="SUPFAM" id="SSF53850">
    <property type="entry name" value="Periplasmic binding protein-like II"/>
    <property type="match status" value="1"/>
</dbReference>
<protein>
    <submittedName>
        <fullName evidence="2">Hemin-binding lipoprotein</fullName>
    </submittedName>
</protein>
<dbReference type="InterPro" id="IPR000914">
    <property type="entry name" value="SBP_5_dom"/>
</dbReference>
<sequence length="56" mass="6203">MNIAYLAFNTRKPPLDNLKVRQAIALAINNQRLMQSIYYGTAETAASILPARLLGL</sequence>
<dbReference type="AlphaFoldDB" id="A0A4V6KVY6"/>
<feature type="domain" description="Solute-binding protein family 5" evidence="1">
    <location>
        <begin position="2"/>
        <end position="51"/>
    </location>
</feature>
<dbReference type="Gene3D" id="3.10.105.10">
    <property type="entry name" value="Dipeptide-binding Protein, Domain 3"/>
    <property type="match status" value="1"/>
</dbReference>